<comment type="caution">
    <text evidence="3">The sequence shown here is derived from an EMBL/GenBank/DDBJ whole genome shotgun (WGS) entry which is preliminary data.</text>
</comment>
<sequence length="468" mass="50011">MAPPRQPDTPQATPHITTVQVISSNGPRLPFVPAPLVINSSPHRAHLRCDAFFRSVSLAASRPTRCVQTAEQQTKRSTTREERRLHPGSCVLVLGSWNHEGGEGQGEEGIDYSMGYARTVKAAAAAAGALLAAAGVRFLGPAAAAFVEEELPRARAAAATWLTPPYLYLVINAIIISIAASSRFQPSTGGGGGRPSAPSYPAPAATATGGVVPEEEEEMEQDGIQPVVALQVPVPVVAMPVPALQAVEVAAAEEPVVEMNAEAVAPAPVDEDEEFSISRSTWTPRRRGAEPEVEADAAESEVAPFADLTNSREKPLVSARFNRKAAKPSPEGSRALRVARPRKEETLESTWKAITEGRGPPLARHLKKSDTWDTRPGRRPSGGAGSGEVDPAAATVPAGTMRKAETFNDAGRTKAAPAAPVRREPSLGQDELNRRVEAFIHKFNMEMRLQRQESLKQYSDMLGRGSQY</sequence>
<reference evidence="3" key="1">
    <citation type="submission" date="2020-07" db="EMBL/GenBank/DDBJ databases">
        <title>Genome sequence and genetic diversity analysis of an under-domesticated orphan crop, white fonio (Digitaria exilis).</title>
        <authorList>
            <person name="Bennetzen J.L."/>
            <person name="Chen S."/>
            <person name="Ma X."/>
            <person name="Wang X."/>
            <person name="Yssel A.E.J."/>
            <person name="Chaluvadi S.R."/>
            <person name="Johnson M."/>
            <person name="Gangashetty P."/>
            <person name="Hamidou F."/>
            <person name="Sanogo M.D."/>
            <person name="Zwaenepoel A."/>
            <person name="Wallace J."/>
            <person name="Van De Peer Y."/>
            <person name="Van Deynze A."/>
        </authorList>
    </citation>
    <scope>NUCLEOTIDE SEQUENCE</scope>
    <source>
        <tissue evidence="3">Leaves</tissue>
    </source>
</reference>
<dbReference type="PANTHER" id="PTHR33098">
    <property type="entry name" value="COTTON FIBER (DUF761)"/>
    <property type="match status" value="1"/>
</dbReference>
<dbReference type="EMBL" id="JACEFO010002272">
    <property type="protein sequence ID" value="KAF8669267.1"/>
    <property type="molecule type" value="Genomic_DNA"/>
</dbReference>
<feature type="compositionally biased region" description="Low complexity" evidence="1">
    <location>
        <begin position="195"/>
        <end position="210"/>
    </location>
</feature>
<feature type="domain" description="DUF4408" evidence="2">
    <location>
        <begin position="155"/>
        <end position="184"/>
    </location>
</feature>
<dbReference type="InterPro" id="IPR025520">
    <property type="entry name" value="DUF4408"/>
</dbReference>
<dbReference type="PANTHER" id="PTHR33098:SF109">
    <property type="entry name" value="OS07G0563400 PROTEIN"/>
    <property type="match status" value="1"/>
</dbReference>
<proteinExistence type="predicted"/>
<dbReference type="AlphaFoldDB" id="A0A835AKX7"/>
<dbReference type="Proteomes" id="UP000636709">
    <property type="component" value="Unassembled WGS sequence"/>
</dbReference>
<protein>
    <recommendedName>
        <fullName evidence="2">DUF4408 domain-containing protein</fullName>
    </recommendedName>
</protein>
<organism evidence="3 4">
    <name type="scientific">Digitaria exilis</name>
    <dbReference type="NCBI Taxonomy" id="1010633"/>
    <lineage>
        <taxon>Eukaryota</taxon>
        <taxon>Viridiplantae</taxon>
        <taxon>Streptophyta</taxon>
        <taxon>Embryophyta</taxon>
        <taxon>Tracheophyta</taxon>
        <taxon>Spermatophyta</taxon>
        <taxon>Magnoliopsida</taxon>
        <taxon>Liliopsida</taxon>
        <taxon>Poales</taxon>
        <taxon>Poaceae</taxon>
        <taxon>PACMAD clade</taxon>
        <taxon>Panicoideae</taxon>
        <taxon>Panicodae</taxon>
        <taxon>Paniceae</taxon>
        <taxon>Anthephorinae</taxon>
        <taxon>Digitaria</taxon>
    </lineage>
</organism>
<evidence type="ECO:0000259" key="2">
    <source>
        <dbReference type="Pfam" id="PF14364"/>
    </source>
</evidence>
<evidence type="ECO:0000313" key="4">
    <source>
        <dbReference type="Proteomes" id="UP000636709"/>
    </source>
</evidence>
<feature type="compositionally biased region" description="Basic and acidic residues" evidence="1">
    <location>
        <begin position="421"/>
        <end position="432"/>
    </location>
</feature>
<feature type="region of interest" description="Disordered" evidence="1">
    <location>
        <begin position="268"/>
        <end position="432"/>
    </location>
</feature>
<evidence type="ECO:0000313" key="3">
    <source>
        <dbReference type="EMBL" id="KAF8669267.1"/>
    </source>
</evidence>
<dbReference type="Pfam" id="PF14364">
    <property type="entry name" value="DUF4408"/>
    <property type="match status" value="1"/>
</dbReference>
<gene>
    <name evidence="3" type="ORF">HU200_051601</name>
</gene>
<dbReference type="OrthoDB" id="1933168at2759"/>
<name>A0A835AKX7_9POAL</name>
<evidence type="ECO:0000256" key="1">
    <source>
        <dbReference type="SAM" id="MobiDB-lite"/>
    </source>
</evidence>
<feature type="region of interest" description="Disordered" evidence="1">
    <location>
        <begin position="186"/>
        <end position="219"/>
    </location>
</feature>
<dbReference type="Pfam" id="PF05553">
    <property type="entry name" value="DUF761"/>
    <property type="match status" value="1"/>
</dbReference>
<dbReference type="InterPro" id="IPR008480">
    <property type="entry name" value="DUF761_pln"/>
</dbReference>
<accession>A0A835AKX7</accession>
<keyword evidence="4" id="KW-1185">Reference proteome</keyword>